<evidence type="ECO:0000256" key="1">
    <source>
        <dbReference type="ARBA" id="ARBA00004496"/>
    </source>
</evidence>
<comment type="subcellular location">
    <subcellularLocation>
        <location evidence="1 9">Cytoplasm</location>
    </subcellularLocation>
</comment>
<evidence type="ECO:0000256" key="2">
    <source>
        <dbReference type="ARBA" id="ARBA00005040"/>
    </source>
</evidence>
<dbReference type="GO" id="GO:0003677">
    <property type="term" value="F:DNA binding"/>
    <property type="evidence" value="ECO:0007669"/>
    <property type="project" value="UniProtKB-KW"/>
</dbReference>
<dbReference type="Proteomes" id="UP000886111">
    <property type="component" value="Unassembled WGS sequence"/>
</dbReference>
<dbReference type="Pfam" id="PF01316">
    <property type="entry name" value="Arg_repressor"/>
    <property type="match status" value="1"/>
</dbReference>
<dbReference type="GO" id="GO:0034618">
    <property type="term" value="F:arginine binding"/>
    <property type="evidence" value="ECO:0007669"/>
    <property type="project" value="InterPro"/>
</dbReference>
<keyword evidence="7 9" id="KW-0238">DNA-binding</keyword>
<dbReference type="InterPro" id="IPR020899">
    <property type="entry name" value="Arg_repress_C"/>
</dbReference>
<dbReference type="UniPathway" id="UPA00068"/>
<dbReference type="InterPro" id="IPR001669">
    <property type="entry name" value="Arg_repress"/>
</dbReference>
<dbReference type="GO" id="GO:0005737">
    <property type="term" value="C:cytoplasm"/>
    <property type="evidence" value="ECO:0007669"/>
    <property type="project" value="UniProtKB-SubCell"/>
</dbReference>
<dbReference type="InterPro" id="IPR036390">
    <property type="entry name" value="WH_DNA-bd_sf"/>
</dbReference>
<dbReference type="InterPro" id="IPR020900">
    <property type="entry name" value="Arg_repress_DNA-bd"/>
</dbReference>
<keyword evidence="8 9" id="KW-0804">Transcription</keyword>
<dbReference type="GO" id="GO:1900079">
    <property type="term" value="P:regulation of arginine biosynthetic process"/>
    <property type="evidence" value="ECO:0007669"/>
    <property type="project" value="UniProtKB-UniRule"/>
</dbReference>
<comment type="pathway">
    <text evidence="2 9">Amino-acid biosynthesis; L-arginine biosynthesis [regulation].</text>
</comment>
<dbReference type="Gene3D" id="1.10.10.10">
    <property type="entry name" value="Winged helix-like DNA-binding domain superfamily/Winged helix DNA-binding domain"/>
    <property type="match status" value="1"/>
</dbReference>
<sequence>MHNKTLRQAKIKEIVTMQVVTSQEDLLEKLRAEGFEVTQATLSRDLHEMNIIRIPHGDGYKYILHQAENSQAIAQIIGMEIINVLNNEFMVVVKTMPGRAQGVAVYLDRLSDSHILGTVAGDDTIFVVPDSNKNIPAVVEKIKGIMIQ</sequence>
<dbReference type="HAMAP" id="MF_00173">
    <property type="entry name" value="Arg_repressor"/>
    <property type="match status" value="1"/>
</dbReference>
<dbReference type="InterPro" id="IPR036251">
    <property type="entry name" value="Arg_repress_C_sf"/>
</dbReference>
<feature type="domain" description="Arginine repressor C-terminal" evidence="11">
    <location>
        <begin position="81"/>
        <end position="143"/>
    </location>
</feature>
<dbReference type="NCBIfam" id="TIGR01529">
    <property type="entry name" value="argR_whole"/>
    <property type="match status" value="1"/>
</dbReference>
<dbReference type="SUPFAM" id="SSF55252">
    <property type="entry name" value="C-terminal domain of arginine repressor"/>
    <property type="match status" value="1"/>
</dbReference>
<evidence type="ECO:0000313" key="12">
    <source>
        <dbReference type="EMBL" id="HHE55163.1"/>
    </source>
</evidence>
<gene>
    <name evidence="9 12" type="primary">argR</name>
    <name evidence="12" type="ORF">ENL21_05230</name>
</gene>
<dbReference type="Pfam" id="PF02863">
    <property type="entry name" value="Arg_repressor_C"/>
    <property type="match status" value="1"/>
</dbReference>
<dbReference type="PANTHER" id="PTHR34471:SF1">
    <property type="entry name" value="ARGININE REPRESSOR"/>
    <property type="match status" value="1"/>
</dbReference>
<reference evidence="12" key="1">
    <citation type="journal article" date="2020" name="mSystems">
        <title>Genome- and Community-Level Interaction Insights into Carbon Utilization and Element Cycling Functions of Hydrothermarchaeota in Hydrothermal Sediment.</title>
        <authorList>
            <person name="Zhou Z."/>
            <person name="Liu Y."/>
            <person name="Xu W."/>
            <person name="Pan J."/>
            <person name="Luo Z.H."/>
            <person name="Li M."/>
        </authorList>
    </citation>
    <scope>NUCLEOTIDE SEQUENCE [LARGE SCALE GENOMIC DNA]</scope>
    <source>
        <strain evidence="12">HyVt-76</strain>
    </source>
</reference>
<keyword evidence="9" id="KW-0028">Amino-acid biosynthesis</keyword>
<evidence type="ECO:0000256" key="6">
    <source>
        <dbReference type="ARBA" id="ARBA00023015"/>
    </source>
</evidence>
<evidence type="ECO:0000256" key="7">
    <source>
        <dbReference type="ARBA" id="ARBA00023125"/>
    </source>
</evidence>
<evidence type="ECO:0000256" key="5">
    <source>
        <dbReference type="ARBA" id="ARBA00022490"/>
    </source>
</evidence>
<protein>
    <recommendedName>
        <fullName evidence="4 9">Arginine repressor</fullName>
    </recommendedName>
</protein>
<dbReference type="AlphaFoldDB" id="A0A7V5LIK8"/>
<dbReference type="GO" id="GO:0051259">
    <property type="term" value="P:protein complex oligomerization"/>
    <property type="evidence" value="ECO:0007669"/>
    <property type="project" value="InterPro"/>
</dbReference>
<keyword evidence="5 9" id="KW-0963">Cytoplasm</keyword>
<dbReference type="PANTHER" id="PTHR34471">
    <property type="entry name" value="ARGININE REPRESSOR"/>
    <property type="match status" value="1"/>
</dbReference>
<evidence type="ECO:0000256" key="3">
    <source>
        <dbReference type="ARBA" id="ARBA00008316"/>
    </source>
</evidence>
<evidence type="ECO:0000259" key="10">
    <source>
        <dbReference type="Pfam" id="PF01316"/>
    </source>
</evidence>
<evidence type="ECO:0000256" key="8">
    <source>
        <dbReference type="ARBA" id="ARBA00023163"/>
    </source>
</evidence>
<evidence type="ECO:0000256" key="9">
    <source>
        <dbReference type="HAMAP-Rule" id="MF_00173"/>
    </source>
</evidence>
<dbReference type="EMBL" id="DRTD01000385">
    <property type="protein sequence ID" value="HHE55163.1"/>
    <property type="molecule type" value="Genomic_DNA"/>
</dbReference>
<comment type="similarity">
    <text evidence="3 9">Belongs to the ArgR family.</text>
</comment>
<accession>A0A7V5LIK8</accession>
<dbReference type="Gene3D" id="3.30.1360.40">
    <property type="match status" value="1"/>
</dbReference>
<name>A0A7V5LIK8_CALAY</name>
<comment type="caution">
    <text evidence="12">The sequence shown here is derived from an EMBL/GenBank/DDBJ whole genome shotgun (WGS) entry which is preliminary data.</text>
</comment>
<evidence type="ECO:0000259" key="11">
    <source>
        <dbReference type="Pfam" id="PF02863"/>
    </source>
</evidence>
<comment type="function">
    <text evidence="9">Regulates arginine biosynthesis genes.</text>
</comment>
<dbReference type="PRINTS" id="PR01467">
    <property type="entry name" value="ARGREPRESSOR"/>
</dbReference>
<dbReference type="GO" id="GO:0006526">
    <property type="term" value="P:L-arginine biosynthetic process"/>
    <property type="evidence" value="ECO:0007669"/>
    <property type="project" value="UniProtKB-UniPathway"/>
</dbReference>
<feature type="domain" description="Arginine repressor DNA-binding" evidence="10">
    <location>
        <begin position="3"/>
        <end position="67"/>
    </location>
</feature>
<proteinExistence type="inferred from homology"/>
<evidence type="ECO:0000256" key="4">
    <source>
        <dbReference type="ARBA" id="ARBA00021148"/>
    </source>
</evidence>
<keyword evidence="9" id="KW-0055">Arginine biosynthesis</keyword>
<keyword evidence="6 9" id="KW-0805">Transcription regulation</keyword>
<keyword evidence="9" id="KW-0678">Repressor</keyword>
<dbReference type="InterPro" id="IPR036388">
    <property type="entry name" value="WH-like_DNA-bd_sf"/>
</dbReference>
<organism evidence="12">
    <name type="scientific">Caldithrix abyssi</name>
    <dbReference type="NCBI Taxonomy" id="187145"/>
    <lineage>
        <taxon>Bacteria</taxon>
        <taxon>Pseudomonadati</taxon>
        <taxon>Calditrichota</taxon>
        <taxon>Calditrichia</taxon>
        <taxon>Calditrichales</taxon>
        <taxon>Calditrichaceae</taxon>
        <taxon>Caldithrix</taxon>
    </lineage>
</organism>
<dbReference type="GO" id="GO:0003700">
    <property type="term" value="F:DNA-binding transcription factor activity"/>
    <property type="evidence" value="ECO:0007669"/>
    <property type="project" value="UniProtKB-UniRule"/>
</dbReference>
<dbReference type="SUPFAM" id="SSF46785">
    <property type="entry name" value="Winged helix' DNA-binding domain"/>
    <property type="match status" value="1"/>
</dbReference>